<sequence>MILSAKARGQDSFKQLGDQIDDEWAQVAGTLPKPVAYVDFVSVAHQLDSFKIERAGLQRNRAALISVFEGRVERAAIARRTAPAM</sequence>
<dbReference type="EMBL" id="ATHO01000170">
    <property type="protein sequence ID" value="EQA98676.1"/>
    <property type="molecule type" value="Genomic_DNA"/>
</dbReference>
<keyword evidence="2" id="KW-1185">Reference proteome</keyword>
<comment type="caution">
    <text evidence="1">The sequence shown here is derived from an EMBL/GenBank/DDBJ whole genome shotgun (WGS) entry which is preliminary data.</text>
</comment>
<dbReference type="AlphaFoldDB" id="T0GDC4"/>
<dbReference type="PATRIC" id="fig|1329909.3.peg.3892"/>
<organism evidence="1 2">
    <name type="scientific">Sphingobium quisquiliarum P25</name>
    <dbReference type="NCBI Taxonomy" id="1329909"/>
    <lineage>
        <taxon>Bacteria</taxon>
        <taxon>Pseudomonadati</taxon>
        <taxon>Pseudomonadota</taxon>
        <taxon>Alphaproteobacteria</taxon>
        <taxon>Sphingomonadales</taxon>
        <taxon>Sphingomonadaceae</taxon>
        <taxon>Sphingobium</taxon>
    </lineage>
</organism>
<gene>
    <name evidence="1" type="ORF">L288_20220</name>
</gene>
<dbReference type="RefSeq" id="WP_021240023.1">
    <property type="nucleotide sequence ID" value="NZ_ATHO01000170.1"/>
</dbReference>
<name>T0GDC4_9SPHN</name>
<dbReference type="Proteomes" id="UP000015525">
    <property type="component" value="Unassembled WGS sequence"/>
</dbReference>
<evidence type="ECO:0000313" key="1">
    <source>
        <dbReference type="EMBL" id="EQA98676.1"/>
    </source>
</evidence>
<protein>
    <submittedName>
        <fullName evidence="1">Uncharacterized protein</fullName>
    </submittedName>
</protein>
<accession>T0GDC4</accession>
<proteinExistence type="predicted"/>
<reference evidence="1 2" key="1">
    <citation type="journal article" date="2013" name="Genome Announc.">
        <title>Draft Genome Sequence of Sphingobium quisquiliarum Strain P25T, a Novel Hexachlorocyclohexane (HCH)-Degrading Bacterium Isolated from an HCH Dumpsite.</title>
        <authorList>
            <person name="Kumar Singh A."/>
            <person name="Sangwan N."/>
            <person name="Sharma A."/>
            <person name="Gupta V."/>
            <person name="Khurana J.P."/>
            <person name="Lal R."/>
        </authorList>
    </citation>
    <scope>NUCLEOTIDE SEQUENCE [LARGE SCALE GENOMIC DNA]</scope>
    <source>
        <strain evidence="1 2">P25</strain>
    </source>
</reference>
<evidence type="ECO:0000313" key="2">
    <source>
        <dbReference type="Proteomes" id="UP000015525"/>
    </source>
</evidence>